<evidence type="ECO:0000256" key="1">
    <source>
        <dbReference type="SAM" id="MobiDB-lite"/>
    </source>
</evidence>
<dbReference type="RefSeq" id="XP_009058042.1">
    <property type="nucleotide sequence ID" value="XM_009059794.1"/>
</dbReference>
<feature type="region of interest" description="Disordered" evidence="1">
    <location>
        <begin position="53"/>
        <end position="79"/>
    </location>
</feature>
<dbReference type="KEGG" id="lgi:LOTGIDRAFT_153782"/>
<evidence type="ECO:0000313" key="3">
    <source>
        <dbReference type="Proteomes" id="UP000030746"/>
    </source>
</evidence>
<protein>
    <submittedName>
        <fullName evidence="2">Uncharacterized protein</fullName>
    </submittedName>
</protein>
<dbReference type="HOGENOM" id="CLU_1054812_0_0_1"/>
<evidence type="ECO:0000313" key="2">
    <source>
        <dbReference type="EMBL" id="ESO91347.1"/>
    </source>
</evidence>
<dbReference type="OrthoDB" id="6076093at2759"/>
<name>V4A3V3_LOTGI</name>
<dbReference type="CTD" id="20236104"/>
<dbReference type="InterPro" id="IPR031746">
    <property type="entry name" value="DUF4732"/>
</dbReference>
<keyword evidence="3" id="KW-1185">Reference proteome</keyword>
<dbReference type="GeneID" id="20236104"/>
<dbReference type="EMBL" id="KB202283">
    <property type="protein sequence ID" value="ESO91347.1"/>
    <property type="molecule type" value="Genomic_DNA"/>
</dbReference>
<feature type="compositionally biased region" description="Basic and acidic residues" evidence="1">
    <location>
        <begin position="67"/>
        <end position="79"/>
    </location>
</feature>
<proteinExistence type="predicted"/>
<reference evidence="2 3" key="1">
    <citation type="journal article" date="2013" name="Nature">
        <title>Insights into bilaterian evolution from three spiralian genomes.</title>
        <authorList>
            <person name="Simakov O."/>
            <person name="Marletaz F."/>
            <person name="Cho S.J."/>
            <person name="Edsinger-Gonzales E."/>
            <person name="Havlak P."/>
            <person name="Hellsten U."/>
            <person name="Kuo D.H."/>
            <person name="Larsson T."/>
            <person name="Lv J."/>
            <person name="Arendt D."/>
            <person name="Savage R."/>
            <person name="Osoegawa K."/>
            <person name="de Jong P."/>
            <person name="Grimwood J."/>
            <person name="Chapman J.A."/>
            <person name="Shapiro H."/>
            <person name="Aerts A."/>
            <person name="Otillar R.P."/>
            <person name="Terry A.Y."/>
            <person name="Boore J.L."/>
            <person name="Grigoriev I.V."/>
            <person name="Lindberg D.R."/>
            <person name="Seaver E.C."/>
            <person name="Weisblat D.A."/>
            <person name="Putnam N.H."/>
            <person name="Rokhsar D.S."/>
        </authorList>
    </citation>
    <scope>NUCLEOTIDE SEQUENCE [LARGE SCALE GENOMIC DNA]</scope>
</reference>
<dbReference type="PANTHER" id="PTHR37153">
    <property type="entry name" value="CHROMOSOME 19 C19ORF81 HOMOLOG"/>
    <property type="match status" value="1"/>
</dbReference>
<sequence>MPTASQWQIIRKVTNPNLEARSAIEVPSTLADKLKSLQIKDEEDDPLGLKTLKNRITEGKSGNHHKKTEDPAPENKDCTRETQRVLEKLPKRLQSNLLRLGFRKSMRNMKRSFGQLVEDEIKEEFNETDELIKQLQTRQNIVPIKDMKPPDLKPKAVCFSSLGIEPTHLEVKKAVDRLLTTYPEIRLTTIEFQPRFKMVKTETSEKISRWVISFNTEWGRSRMTNQELILNGEEIVLKRYDEVVKSEFKQARRVAEIMMIVKNA</sequence>
<dbReference type="AlphaFoldDB" id="V4A3V3"/>
<gene>
    <name evidence="2" type="ORF">LOTGIDRAFT_153782</name>
</gene>
<dbReference type="Proteomes" id="UP000030746">
    <property type="component" value="Unassembled WGS sequence"/>
</dbReference>
<dbReference type="PANTHER" id="PTHR37153:SF1">
    <property type="entry name" value="HYPOTHETICAL LOC292874"/>
    <property type="match status" value="1"/>
</dbReference>
<accession>V4A3V3</accession>
<organism evidence="2 3">
    <name type="scientific">Lottia gigantea</name>
    <name type="common">Giant owl limpet</name>
    <dbReference type="NCBI Taxonomy" id="225164"/>
    <lineage>
        <taxon>Eukaryota</taxon>
        <taxon>Metazoa</taxon>
        <taxon>Spiralia</taxon>
        <taxon>Lophotrochozoa</taxon>
        <taxon>Mollusca</taxon>
        <taxon>Gastropoda</taxon>
        <taxon>Patellogastropoda</taxon>
        <taxon>Lottioidea</taxon>
        <taxon>Lottiidae</taxon>
        <taxon>Lottia</taxon>
    </lineage>
</organism>